<dbReference type="RefSeq" id="WP_193134182.1">
    <property type="nucleotide sequence ID" value="NZ_JAKIHV010000009.1"/>
</dbReference>
<gene>
    <name evidence="2" type="ORF">L2102_14270</name>
</gene>
<feature type="transmembrane region" description="Helical" evidence="1">
    <location>
        <begin position="44"/>
        <end position="64"/>
    </location>
</feature>
<reference evidence="2" key="1">
    <citation type="submission" date="2022-01" db="EMBL/GenBank/DDBJ databases">
        <title>Genetic Characterization of Carbapenem-resistant Citrobacter spp. from China: a multicenter study.</title>
        <authorList>
            <person name="Ye L."/>
        </authorList>
    </citation>
    <scope>NUCLEOTIDE SEQUENCE</scope>
    <source>
        <strain evidence="2">IR5464</strain>
    </source>
</reference>
<evidence type="ECO:0000313" key="3">
    <source>
        <dbReference type="Proteomes" id="UP001147046"/>
    </source>
</evidence>
<sequence length="439" mass="49898">MNANNLEISALGRKYYRFASLCLLIILLAMTLNDLPIQKVLGTLGASPIWAVSAVIFLFFLVHNRFCLYLDKYSRLFIIYFFWTFNVSLAQCVWYYFAEGTILNHYGASVFNKHFFASSYYLFYFLVIYCASYALRLVPGVFFKKAIILIAFFLTLVIAVEYVMPDILAPFHLSMKGYGIGSRLRLLSPEPSIAAFTFNIFLLLAITLSNVSLVRLILWGTLVVGNLLIGSKSSLVLIMSGGLLVFYFNMSLIQKLKSLIMLIPVVGAVVYIFLHTVLPALAIDIENFSSVSTRMITTLWAVCSLFYYPLGEGYGTYTVWFFHPLDTATSLADSLVPFQLNLIEINDMADTGDYLSAKSGILFSIIHSGFMAVIFYFILFRSSFKDVQEINIGFYQKTLLRVTLWYSLLSILFAVNMEVLYAFLLPFIVVNYLKINHKR</sequence>
<keyword evidence="1" id="KW-1133">Transmembrane helix</keyword>
<feature type="transmembrane region" description="Helical" evidence="1">
    <location>
        <begin position="76"/>
        <end position="97"/>
    </location>
</feature>
<dbReference type="EMBL" id="JAKIHV010000009">
    <property type="protein sequence ID" value="MDE9624488.1"/>
    <property type="molecule type" value="Genomic_DNA"/>
</dbReference>
<feature type="transmembrane region" description="Helical" evidence="1">
    <location>
        <begin position="361"/>
        <end position="384"/>
    </location>
</feature>
<name>A0AAJ1JV64_9ENTR</name>
<dbReference type="AlphaFoldDB" id="A0AAJ1JV64"/>
<keyword evidence="1" id="KW-0812">Transmembrane</keyword>
<evidence type="ECO:0000256" key="1">
    <source>
        <dbReference type="SAM" id="Phobius"/>
    </source>
</evidence>
<protein>
    <submittedName>
        <fullName evidence="2">Uncharacterized protein</fullName>
    </submittedName>
</protein>
<feature type="transmembrane region" description="Helical" evidence="1">
    <location>
        <begin position="404"/>
        <end position="433"/>
    </location>
</feature>
<organism evidence="2 3">
    <name type="scientific">Citrobacter portucalensis</name>
    <dbReference type="NCBI Taxonomy" id="1639133"/>
    <lineage>
        <taxon>Bacteria</taxon>
        <taxon>Pseudomonadati</taxon>
        <taxon>Pseudomonadota</taxon>
        <taxon>Gammaproteobacteria</taxon>
        <taxon>Enterobacterales</taxon>
        <taxon>Enterobacteriaceae</taxon>
        <taxon>Citrobacter</taxon>
        <taxon>Citrobacter freundii complex</taxon>
    </lineage>
</organism>
<keyword evidence="1" id="KW-0472">Membrane</keyword>
<comment type="caution">
    <text evidence="2">The sequence shown here is derived from an EMBL/GenBank/DDBJ whole genome shotgun (WGS) entry which is preliminary data.</text>
</comment>
<evidence type="ECO:0000313" key="2">
    <source>
        <dbReference type="EMBL" id="MDE9624488.1"/>
    </source>
</evidence>
<feature type="transmembrane region" description="Helical" evidence="1">
    <location>
        <begin position="193"/>
        <end position="214"/>
    </location>
</feature>
<feature type="transmembrane region" description="Helical" evidence="1">
    <location>
        <begin position="117"/>
        <end position="135"/>
    </location>
</feature>
<dbReference type="Proteomes" id="UP001147046">
    <property type="component" value="Unassembled WGS sequence"/>
</dbReference>
<accession>A0AAJ1JV64</accession>
<feature type="transmembrane region" description="Helical" evidence="1">
    <location>
        <begin position="147"/>
        <end position="173"/>
    </location>
</feature>
<proteinExistence type="predicted"/>
<feature type="transmembrane region" description="Helical" evidence="1">
    <location>
        <begin position="259"/>
        <end position="285"/>
    </location>
</feature>
<feature type="transmembrane region" description="Helical" evidence="1">
    <location>
        <begin position="15"/>
        <end position="32"/>
    </location>
</feature>
<feature type="transmembrane region" description="Helical" evidence="1">
    <location>
        <begin position="235"/>
        <end position="253"/>
    </location>
</feature>